<feature type="transmembrane region" description="Helical" evidence="5">
    <location>
        <begin position="76"/>
        <end position="97"/>
    </location>
</feature>
<evidence type="ECO:0000256" key="2">
    <source>
        <dbReference type="ARBA" id="ARBA00022692"/>
    </source>
</evidence>
<dbReference type="KEGG" id="amuc:Pan181_35160"/>
<name>A0A518ARF2_9BACT</name>
<proteinExistence type="predicted"/>
<dbReference type="PANTHER" id="PTHR43847:SF1">
    <property type="entry name" value="BLL3993 PROTEIN"/>
    <property type="match status" value="1"/>
</dbReference>
<accession>A0A518ARF2</accession>
<dbReference type="Pfam" id="PF04140">
    <property type="entry name" value="ICMT"/>
    <property type="match status" value="1"/>
</dbReference>
<sequence length="212" mass="22931">MQHRWYLRSAVAVACNAILVGAPAVLVTRGEVLRGMEFWGALAGLSLVVVMELAAQSSARVLSTGSTENDRLATRFNAMQGLVLLVSLAGLIAAAGLDHQRPHWFMVATGFLVLVMTGVLRRSAIAQLGSGFSDGFQPQVEVVRTGLYNWLRHPAELGLVLLPVGVAMMLGTSEWLTIAWPAVLVTSAARIGQEEFWLRQAKHRTTPTVIEC</sequence>
<evidence type="ECO:0000256" key="1">
    <source>
        <dbReference type="ARBA" id="ARBA00004141"/>
    </source>
</evidence>
<keyword evidence="2 5" id="KW-0812">Transmembrane</keyword>
<keyword evidence="6" id="KW-0489">Methyltransferase</keyword>
<feature type="transmembrane region" description="Helical" evidence="5">
    <location>
        <begin position="38"/>
        <end position="55"/>
    </location>
</feature>
<keyword evidence="3 5" id="KW-1133">Transmembrane helix</keyword>
<dbReference type="PANTHER" id="PTHR43847">
    <property type="entry name" value="BLL3993 PROTEIN"/>
    <property type="match status" value="1"/>
</dbReference>
<protein>
    <submittedName>
        <fullName evidence="6">Isoprenylcysteine carboxyl methyltransferase (ICMT) family protein</fullName>
    </submittedName>
</protein>
<dbReference type="Gene3D" id="1.20.120.1630">
    <property type="match status" value="1"/>
</dbReference>
<keyword evidence="7" id="KW-1185">Reference proteome</keyword>
<feature type="transmembrane region" description="Helical" evidence="5">
    <location>
        <begin position="5"/>
        <end position="26"/>
    </location>
</feature>
<evidence type="ECO:0000313" key="7">
    <source>
        <dbReference type="Proteomes" id="UP000315750"/>
    </source>
</evidence>
<dbReference type="InterPro" id="IPR052527">
    <property type="entry name" value="Metal_cation-efflux_comp"/>
</dbReference>
<dbReference type="GO" id="GO:0016020">
    <property type="term" value="C:membrane"/>
    <property type="evidence" value="ECO:0007669"/>
    <property type="project" value="UniProtKB-SubCell"/>
</dbReference>
<dbReference type="RefSeq" id="WP_197528438.1">
    <property type="nucleotide sequence ID" value="NZ_CP036278.1"/>
</dbReference>
<dbReference type="GO" id="GO:0004671">
    <property type="term" value="F:protein C-terminal S-isoprenylcysteine carboxyl O-methyltransferase activity"/>
    <property type="evidence" value="ECO:0007669"/>
    <property type="project" value="InterPro"/>
</dbReference>
<dbReference type="AlphaFoldDB" id="A0A518ARF2"/>
<organism evidence="6 7">
    <name type="scientific">Aeoliella mucimassa</name>
    <dbReference type="NCBI Taxonomy" id="2527972"/>
    <lineage>
        <taxon>Bacteria</taxon>
        <taxon>Pseudomonadati</taxon>
        <taxon>Planctomycetota</taxon>
        <taxon>Planctomycetia</taxon>
        <taxon>Pirellulales</taxon>
        <taxon>Lacipirellulaceae</taxon>
        <taxon>Aeoliella</taxon>
    </lineage>
</organism>
<reference evidence="6 7" key="1">
    <citation type="submission" date="2019-02" db="EMBL/GenBank/DDBJ databases">
        <title>Deep-cultivation of Planctomycetes and their phenomic and genomic characterization uncovers novel biology.</title>
        <authorList>
            <person name="Wiegand S."/>
            <person name="Jogler M."/>
            <person name="Boedeker C."/>
            <person name="Pinto D."/>
            <person name="Vollmers J."/>
            <person name="Rivas-Marin E."/>
            <person name="Kohn T."/>
            <person name="Peeters S.H."/>
            <person name="Heuer A."/>
            <person name="Rast P."/>
            <person name="Oberbeckmann S."/>
            <person name="Bunk B."/>
            <person name="Jeske O."/>
            <person name="Meyerdierks A."/>
            <person name="Storesund J.E."/>
            <person name="Kallscheuer N."/>
            <person name="Luecker S."/>
            <person name="Lage O.M."/>
            <person name="Pohl T."/>
            <person name="Merkel B.J."/>
            <person name="Hornburger P."/>
            <person name="Mueller R.-W."/>
            <person name="Bruemmer F."/>
            <person name="Labrenz M."/>
            <person name="Spormann A.M."/>
            <person name="Op den Camp H."/>
            <person name="Overmann J."/>
            <person name="Amann R."/>
            <person name="Jetten M.S.M."/>
            <person name="Mascher T."/>
            <person name="Medema M.H."/>
            <person name="Devos D.P."/>
            <person name="Kaster A.-K."/>
            <person name="Ovreas L."/>
            <person name="Rohde M."/>
            <person name="Galperin M.Y."/>
            <person name="Jogler C."/>
        </authorList>
    </citation>
    <scope>NUCLEOTIDE SEQUENCE [LARGE SCALE GENOMIC DNA]</scope>
    <source>
        <strain evidence="6 7">Pan181</strain>
    </source>
</reference>
<evidence type="ECO:0000256" key="4">
    <source>
        <dbReference type="ARBA" id="ARBA00023136"/>
    </source>
</evidence>
<feature type="transmembrane region" description="Helical" evidence="5">
    <location>
        <begin position="103"/>
        <end position="120"/>
    </location>
</feature>
<keyword evidence="4 5" id="KW-0472">Membrane</keyword>
<gene>
    <name evidence="6" type="ORF">Pan181_35160</name>
</gene>
<evidence type="ECO:0000256" key="5">
    <source>
        <dbReference type="SAM" id="Phobius"/>
    </source>
</evidence>
<dbReference type="GO" id="GO:0032259">
    <property type="term" value="P:methylation"/>
    <property type="evidence" value="ECO:0007669"/>
    <property type="project" value="UniProtKB-KW"/>
</dbReference>
<comment type="subcellular location">
    <subcellularLocation>
        <location evidence="1">Membrane</location>
        <topology evidence="1">Multi-pass membrane protein</topology>
    </subcellularLocation>
</comment>
<dbReference type="EMBL" id="CP036278">
    <property type="protein sequence ID" value="QDU57301.1"/>
    <property type="molecule type" value="Genomic_DNA"/>
</dbReference>
<dbReference type="InterPro" id="IPR007269">
    <property type="entry name" value="ICMT_MeTrfase"/>
</dbReference>
<keyword evidence="6" id="KW-0808">Transferase</keyword>
<evidence type="ECO:0000313" key="6">
    <source>
        <dbReference type="EMBL" id="QDU57301.1"/>
    </source>
</evidence>
<evidence type="ECO:0000256" key="3">
    <source>
        <dbReference type="ARBA" id="ARBA00022989"/>
    </source>
</evidence>
<dbReference type="Proteomes" id="UP000315750">
    <property type="component" value="Chromosome"/>
</dbReference>